<feature type="compositionally biased region" description="Low complexity" evidence="1">
    <location>
        <begin position="641"/>
        <end position="652"/>
    </location>
</feature>
<organism evidence="2 3">
    <name type="scientific">Coralloluteibacterium thermophilum</name>
    <dbReference type="NCBI Taxonomy" id="2707049"/>
    <lineage>
        <taxon>Bacteria</taxon>
        <taxon>Pseudomonadati</taxon>
        <taxon>Pseudomonadota</taxon>
        <taxon>Gammaproteobacteria</taxon>
        <taxon>Lysobacterales</taxon>
        <taxon>Lysobacteraceae</taxon>
        <taxon>Coralloluteibacterium</taxon>
    </lineage>
</organism>
<dbReference type="EMBL" id="JBHSGG010000032">
    <property type="protein sequence ID" value="MFC4728797.1"/>
    <property type="molecule type" value="Genomic_DNA"/>
</dbReference>
<proteinExistence type="predicted"/>
<gene>
    <name evidence="2" type="ORF">ACFO3Q_11510</name>
</gene>
<accession>A0ABV9NKF5</accession>
<keyword evidence="3" id="KW-1185">Reference proteome</keyword>
<dbReference type="RefSeq" id="WP_377004869.1">
    <property type="nucleotide sequence ID" value="NZ_JBHSGG010000032.1"/>
</dbReference>
<sequence length="664" mass="69581">MEPMVVRASDSAEQREVRPSLFRMDSDFRRRAGVDPLSMFGAAAIDTFGGGRSAARFLAWRSGGTAGQSEGGQPTVTLPDGETYRTSDPGLDSTDVAKAGGNIVAMAVPATWAARVGQARNLGIGRRAALQGTAAATADTGLQAVFNAGEIDPTRTALAGAGGAGGELAGTVIGRIGGKAMEFARSMGSNREAARALAREAGIENVSPDQLARLSNAMEEIRAGADPRAILGREEFGFIYTQGQRLTEGARKFQQLSREEVLRQTPVSNGPMLQAEQSNRRALSDALAGMGERFGGRPGSTPAELAQGAASRLGQQADELSGRISAAYETAGQGGRSAVSAEAVAGLPNRLRNAVREFAPNFDTTPATARTLEQVRLATQNILKSAEGGNVTGVTLRALETQRRILNNNINAATNRADRAAMVAVKREFDGWLDEAVDTALVTGDPSALAAMKEARALRAEFARRFEGGADSDRFIAGLLDGSRTPEELVNIALGAGQVSKSGAARFIERLRVAANGDPEVIGRLRAAHFERMTRGNNGEPLNMGQIIRNIRSSEYSNASVVKALYSPDEWGQVRRLAASLEPLVARGEFGRTSGTAERLMRTFLGQGLNGVPLLGPAMESVRGALNAVRAARAVSDPVRAHGGAHPGVPAGFTAGAGAASRED</sequence>
<evidence type="ECO:0000313" key="2">
    <source>
        <dbReference type="EMBL" id="MFC4728797.1"/>
    </source>
</evidence>
<evidence type="ECO:0000256" key="1">
    <source>
        <dbReference type="SAM" id="MobiDB-lite"/>
    </source>
</evidence>
<comment type="caution">
    <text evidence="2">The sequence shown here is derived from an EMBL/GenBank/DDBJ whole genome shotgun (WGS) entry which is preliminary data.</text>
</comment>
<dbReference type="Proteomes" id="UP001595892">
    <property type="component" value="Unassembled WGS sequence"/>
</dbReference>
<reference evidence="3" key="1">
    <citation type="journal article" date="2019" name="Int. J. Syst. Evol. Microbiol.">
        <title>The Global Catalogue of Microorganisms (GCM) 10K type strain sequencing project: providing services to taxonomists for standard genome sequencing and annotation.</title>
        <authorList>
            <consortium name="The Broad Institute Genomics Platform"/>
            <consortium name="The Broad Institute Genome Sequencing Center for Infectious Disease"/>
            <person name="Wu L."/>
            <person name="Ma J."/>
        </authorList>
    </citation>
    <scope>NUCLEOTIDE SEQUENCE [LARGE SCALE GENOMIC DNA]</scope>
    <source>
        <strain evidence="3">CGMCC 1.13574</strain>
    </source>
</reference>
<feature type="region of interest" description="Disordered" evidence="1">
    <location>
        <begin position="639"/>
        <end position="664"/>
    </location>
</feature>
<protein>
    <recommendedName>
        <fullName evidence="4">DdrB-like domain-containing protein</fullName>
    </recommendedName>
</protein>
<name>A0ABV9NKF5_9GAMM</name>
<evidence type="ECO:0000313" key="3">
    <source>
        <dbReference type="Proteomes" id="UP001595892"/>
    </source>
</evidence>
<evidence type="ECO:0008006" key="4">
    <source>
        <dbReference type="Google" id="ProtNLM"/>
    </source>
</evidence>